<dbReference type="SUPFAM" id="SSF56399">
    <property type="entry name" value="ADP-ribosylation"/>
    <property type="match status" value="1"/>
</dbReference>
<dbReference type="InterPro" id="IPR014942">
    <property type="entry name" value="AbiEii"/>
</dbReference>
<feature type="region of interest" description="Disordered" evidence="1">
    <location>
        <begin position="564"/>
        <end position="593"/>
    </location>
</feature>
<evidence type="ECO:0000313" key="4">
    <source>
        <dbReference type="Proteomes" id="UP000239203"/>
    </source>
</evidence>
<dbReference type="Gene3D" id="3.90.210.10">
    <property type="entry name" value="Heat-Labile Enterotoxin, subunit A"/>
    <property type="match status" value="1"/>
</dbReference>
<evidence type="ECO:0000313" key="3">
    <source>
        <dbReference type="EMBL" id="PPK65260.1"/>
    </source>
</evidence>
<dbReference type="EMBL" id="PTIX01000015">
    <property type="protein sequence ID" value="PPK65260.1"/>
    <property type="molecule type" value="Genomic_DNA"/>
</dbReference>
<feature type="region of interest" description="Disordered" evidence="1">
    <location>
        <begin position="666"/>
        <end position="707"/>
    </location>
</feature>
<reference evidence="3 4" key="1">
    <citation type="submission" date="2018-02" db="EMBL/GenBank/DDBJ databases">
        <title>Genomic Encyclopedia of Archaeal and Bacterial Type Strains, Phase II (KMG-II): from individual species to whole genera.</title>
        <authorList>
            <person name="Goeker M."/>
        </authorList>
    </citation>
    <scope>NUCLEOTIDE SEQUENCE [LARGE SCALE GENOMIC DNA]</scope>
    <source>
        <strain evidence="3 4">YU 961-1</strain>
    </source>
</reference>
<gene>
    <name evidence="3" type="ORF">CLV40_115107</name>
</gene>
<evidence type="ECO:0000256" key="1">
    <source>
        <dbReference type="SAM" id="MobiDB-lite"/>
    </source>
</evidence>
<dbReference type="RefSeq" id="WP_245931544.1">
    <property type="nucleotide sequence ID" value="NZ_CP154825.1"/>
</dbReference>
<evidence type="ECO:0000259" key="2">
    <source>
        <dbReference type="Pfam" id="PF22596"/>
    </source>
</evidence>
<feature type="compositionally biased region" description="Basic and acidic residues" evidence="1">
    <location>
        <begin position="215"/>
        <end position="231"/>
    </location>
</feature>
<comment type="caution">
    <text evidence="3">The sequence shown here is derived from an EMBL/GenBank/DDBJ whole genome shotgun (WGS) entry which is preliminary data.</text>
</comment>
<keyword evidence="4" id="KW-1185">Reference proteome</keyword>
<dbReference type="Pfam" id="PF22596">
    <property type="entry name" value="Scabin-like"/>
    <property type="match status" value="1"/>
</dbReference>
<name>A0A2S6GJ88_9PSEU</name>
<proteinExistence type="predicted"/>
<feature type="compositionally biased region" description="Basic and acidic residues" evidence="1">
    <location>
        <begin position="428"/>
        <end position="439"/>
    </location>
</feature>
<organism evidence="3 4">
    <name type="scientific">Actinokineospora auranticolor</name>
    <dbReference type="NCBI Taxonomy" id="155976"/>
    <lineage>
        <taxon>Bacteria</taxon>
        <taxon>Bacillati</taxon>
        <taxon>Actinomycetota</taxon>
        <taxon>Actinomycetes</taxon>
        <taxon>Pseudonocardiales</taxon>
        <taxon>Pseudonocardiaceae</taxon>
        <taxon>Actinokineospora</taxon>
    </lineage>
</organism>
<feature type="compositionally biased region" description="Low complexity" evidence="1">
    <location>
        <begin position="171"/>
        <end position="182"/>
    </location>
</feature>
<dbReference type="Pfam" id="PF08843">
    <property type="entry name" value="AbiEii"/>
    <property type="match status" value="1"/>
</dbReference>
<protein>
    <recommendedName>
        <fullName evidence="2">Pierisin-like domain-containing protein</fullName>
    </recommendedName>
</protein>
<sequence>MHGVDPTKYGVAKVIVRKIIDWLHRDHTLYRGDARSPEELAAASGFLPPYTNRPEWASKYPNGVTPDIAQHADGQTNAFVSTSTDRKTAEDFALGRYLYEITAPGGIYSDATLYPSTGKKDRGESEVLFPGGIDWKYVKGWYKMTYDPGDRKFVRGPFVPNPDYLYRDRNTSTTDTSTATQSPPKPNPRIDGPHAPPQLHDGPDRNYGPNTPPRQESRPIREGSLGDRIGHLADPTLESLRPHLRSTPGGMSAFAPGAASPFVNEKSAHNNDVYTAGRVQGIPGQFLVDMHGSADAMRVGNTPLSPRQVADLIRANPDYDGGPVTVLGCGTGSTRDGFAAQLSRELGTKVTAPTGDSWVDHTGNMFASSREHGADPSKPAKPTWPPNGEWHTFSPDGDQTVHKGPYPPGHTPSWGTNTPTRAPQQAAHRGEDTTQDHRPRPERRHVPPVPDSGFHGHGVPEASNAHAQRLADQGRAAVERIAGGFDHTRVERLADGSHRVTDPHGSYTVDVRSAPLPERMVARTTADHEGGRHLVELSRNMDSRHVDRAVANELGTIAYERKLHANGETPPAHDALRPGTPEPGTRPSSRDAGRAQELRVLAEQYSKLTPADAISLARVRREGLALVDHLGLRDDTAGAPERRGLVDQLLTESGRSDVRAFLADVGRPEHDLPPGDRHHDSPNSERSDTEQRAEADLSNPPADAAPGIERFTADLKRNAEIEAAQRGTTPKDEIQQFIIGRALARFFADNPDGWVLKGGQALRARYPGSRSSTDLDFTRTTTADPESMVRDYERALARDLGDHLTFVRGATKSLLNGTGVRLSHTVYLGVDPMMDLSVDLAPPRPRPDPSGAGPVWREPDVVPFPDRALSTGAEGATPNLRVISLEETLAHKVSGMYTHGSRTLETKCDECVLISRDKFTCRSGAPPIRSQDLADVLMLATNSPWDARETHAELRREFAWRIDQQEALQVPKRFEVPNPDWARSFAEYAKTLPALAHKSLKEAEMLAGRFLDPLLSDNPPDARWDHREWRWVDKSELDGQQFDTPDTERGGSPEQVQDSGEQPRVRQAQLLERTGDAPPSDALADPAMVERWDALADRRSPDSYDAFVDRLKEGDLGTSEKLRAVRDFMAEVGETPSPVTGLDSKNLRVYTHQRGELYIHSAALMADRGTTLEIAYEFNRTIGTYRWEAHQSHVAHLGPVPDGIEANDANAAAYWRQSNGLPRTDSSADTVTRDLVDMQAQPLRDAIKMRQRLIDDHGIDPSRIRLVHDDGKDKGVYGDSRWVRAHLLTLDAIRDNPEQARQDMLDAMRGSGERGEHRERRAQDVVDRLEAATPPRDGQGERTRQKYALLWVRDSRDQPVGSRHGPHLDTRPEMLRQTIEALRESHPDVRPVLLGDDVFARRPELLDQWRRDGVLDGVDADTLVGYWDADRNGGQPLSHAEQALFFHRLTEQHDVVQIGMESGAMELPAVLGTPTVYLEAKEHDGNKGNRWALYWQEWAYGSHEAAVDSRGAQLYDSSGRPIITRFAETEARSAPLSSIERVLYGRDLDDPSNRRAQPIAVYESARVAVTADRIVRLVDSGELGSWSQRLGRTAGLTGAEWQTWSDQQWAESEFYVDQLHRWLSAEADTSEGMTRKWDGIRLALNGVVDPGFTADRQIEKSDILFAYAGFRNDQPLPADQADRIRQAFAAAPEERAAAVTQVLTDLLSDPGFRRQAVDDMRVFAFDPAEIQNLREAIDRVVRRSE</sequence>
<dbReference type="Proteomes" id="UP000239203">
    <property type="component" value="Unassembled WGS sequence"/>
</dbReference>
<feature type="region of interest" description="Disordered" evidence="1">
    <location>
        <begin position="152"/>
        <end position="231"/>
    </location>
</feature>
<feature type="region of interest" description="Disordered" evidence="1">
    <location>
        <begin position="353"/>
        <end position="474"/>
    </location>
</feature>
<accession>A0A2S6GJ88</accession>
<feature type="domain" description="Pierisin-like" evidence="2">
    <location>
        <begin position="29"/>
        <end position="164"/>
    </location>
</feature>
<dbReference type="InterPro" id="IPR054695">
    <property type="entry name" value="Pierisin-like_dom"/>
</dbReference>
<feature type="compositionally biased region" description="Polar residues" evidence="1">
    <location>
        <begin position="413"/>
        <end position="423"/>
    </location>
</feature>
<feature type="region of interest" description="Disordered" evidence="1">
    <location>
        <begin position="1035"/>
        <end position="1064"/>
    </location>
</feature>
<feature type="compositionally biased region" description="Basic and acidic residues" evidence="1">
    <location>
        <begin position="666"/>
        <end position="695"/>
    </location>
</feature>